<accession>A0ABZ3FKV3</accession>
<dbReference type="SUPFAM" id="SSF46689">
    <property type="entry name" value="Homeodomain-like"/>
    <property type="match status" value="1"/>
</dbReference>
<dbReference type="Proteomes" id="UP001442841">
    <property type="component" value="Chromosome"/>
</dbReference>
<dbReference type="PROSITE" id="PS50977">
    <property type="entry name" value="HTH_TETR_2"/>
    <property type="match status" value="1"/>
</dbReference>
<dbReference type="InterPro" id="IPR009057">
    <property type="entry name" value="Homeodomain-like_sf"/>
</dbReference>
<dbReference type="InterPro" id="IPR041583">
    <property type="entry name" value="TetR_C_31"/>
</dbReference>
<dbReference type="Pfam" id="PF17940">
    <property type="entry name" value="TetR_C_31"/>
    <property type="match status" value="1"/>
</dbReference>
<dbReference type="RefSeq" id="WP_425307448.1">
    <property type="nucleotide sequence ID" value="NZ_CP154795.1"/>
</dbReference>
<organism evidence="4 5">
    <name type="scientific">Ammonicoccus fulvus</name>
    <dbReference type="NCBI Taxonomy" id="3138240"/>
    <lineage>
        <taxon>Bacteria</taxon>
        <taxon>Bacillati</taxon>
        <taxon>Actinomycetota</taxon>
        <taxon>Actinomycetes</taxon>
        <taxon>Propionibacteriales</taxon>
        <taxon>Propionibacteriaceae</taxon>
        <taxon>Ammonicoccus</taxon>
    </lineage>
</organism>
<evidence type="ECO:0000256" key="2">
    <source>
        <dbReference type="PROSITE-ProRule" id="PRU00335"/>
    </source>
</evidence>
<proteinExistence type="predicted"/>
<evidence type="ECO:0000313" key="4">
    <source>
        <dbReference type="EMBL" id="XAN06012.1"/>
    </source>
</evidence>
<keyword evidence="1 2" id="KW-0238">DNA-binding</keyword>
<feature type="domain" description="HTH tetR-type" evidence="3">
    <location>
        <begin position="1"/>
        <end position="54"/>
    </location>
</feature>
<evidence type="ECO:0000256" key="1">
    <source>
        <dbReference type="ARBA" id="ARBA00023125"/>
    </source>
</evidence>
<protein>
    <recommendedName>
        <fullName evidence="3">HTH tetR-type domain-containing protein</fullName>
    </recommendedName>
</protein>
<dbReference type="Gene3D" id="1.10.357.10">
    <property type="entry name" value="Tetracycline Repressor, domain 2"/>
    <property type="match status" value="1"/>
</dbReference>
<gene>
    <name evidence="4" type="ORF">AADG42_01370</name>
</gene>
<dbReference type="EMBL" id="CP154795">
    <property type="protein sequence ID" value="XAN06012.1"/>
    <property type="molecule type" value="Genomic_DNA"/>
</dbReference>
<keyword evidence="5" id="KW-1185">Reference proteome</keyword>
<name>A0ABZ3FKV3_9ACTN</name>
<evidence type="ECO:0000259" key="3">
    <source>
        <dbReference type="PROSITE" id="PS50977"/>
    </source>
</evidence>
<evidence type="ECO:0000313" key="5">
    <source>
        <dbReference type="Proteomes" id="UP001442841"/>
    </source>
</evidence>
<feature type="DNA-binding region" description="H-T-H motif" evidence="2">
    <location>
        <begin position="17"/>
        <end position="36"/>
    </location>
</feature>
<sequence length="185" mass="19190">MSAAIVVAARQGLHGLTHRNVEMMAGVPRGSASNHFPTRESLLVALATHCRERQLQDVGSAITASAPNAAQHERSLDIIARTLDRALADPDPHLALMELRIEATRNPVVAEALAVNAALTAGSLGDTMPAATVGATTPDVRAIELFQAGWAGTVYAMLTNPGAAERTIDTRTWAAALLAAVGAAS</sequence>
<dbReference type="InterPro" id="IPR001647">
    <property type="entry name" value="HTH_TetR"/>
</dbReference>
<reference evidence="4 5" key="1">
    <citation type="submission" date="2024-04" db="EMBL/GenBank/DDBJ databases">
        <title>Isolation of an actinomycete strain from pig manure.</title>
        <authorList>
            <person name="Gong T."/>
            <person name="Yu Z."/>
            <person name="An M."/>
            <person name="Wei C."/>
            <person name="Yang W."/>
            <person name="Liu L."/>
        </authorList>
    </citation>
    <scope>NUCLEOTIDE SEQUENCE [LARGE SCALE GENOMIC DNA]</scope>
    <source>
        <strain evidence="4 5">ZF39</strain>
    </source>
</reference>